<feature type="transmembrane region" description="Helical" evidence="17">
    <location>
        <begin position="269"/>
        <end position="298"/>
    </location>
</feature>
<dbReference type="InterPro" id="IPR036150">
    <property type="entry name" value="Cyt_b/b6_C_sf"/>
</dbReference>
<dbReference type="PANTHER" id="PTHR19271:SF16">
    <property type="entry name" value="CYTOCHROME B"/>
    <property type="match status" value="1"/>
</dbReference>
<evidence type="ECO:0000256" key="15">
    <source>
        <dbReference type="ARBA" id="ARBA00023128"/>
    </source>
</evidence>
<keyword evidence="5 17" id="KW-0813">Transport</keyword>
<evidence type="ECO:0000256" key="3">
    <source>
        <dbReference type="ARBA" id="ARBA00011649"/>
    </source>
</evidence>
<dbReference type="PROSITE" id="PS51003">
    <property type="entry name" value="CYTB_CTER"/>
    <property type="match status" value="1"/>
</dbReference>
<keyword evidence="6 17" id="KW-0349">Heme</keyword>
<keyword evidence="14" id="KW-0830">Ubiquinone</keyword>
<gene>
    <name evidence="20" type="primary">CYTB</name>
</gene>
<dbReference type="CDD" id="cd00284">
    <property type="entry name" value="Cytochrome_b_N"/>
    <property type="match status" value="1"/>
</dbReference>
<dbReference type="CTD" id="4519"/>
<dbReference type="GO" id="GO:0046872">
    <property type="term" value="F:metal ion binding"/>
    <property type="evidence" value="ECO:0007669"/>
    <property type="project" value="UniProtKB-UniRule"/>
</dbReference>
<keyword evidence="12 17" id="KW-1133">Transmembrane helix</keyword>
<keyword evidence="15 17" id="KW-0496">Mitochondrion</keyword>
<evidence type="ECO:0000256" key="5">
    <source>
        <dbReference type="ARBA" id="ARBA00022448"/>
    </source>
</evidence>
<feature type="domain" description="Cytochrome b/b6 N-terminal region profile" evidence="18">
    <location>
        <begin position="1"/>
        <end position="206"/>
    </location>
</feature>
<feature type="domain" description="Cytochrome b/b6 C-terminal region profile" evidence="19">
    <location>
        <begin position="207"/>
        <end position="360"/>
    </location>
</feature>
<evidence type="ECO:0000256" key="7">
    <source>
        <dbReference type="ARBA" id="ARBA00022660"/>
    </source>
</evidence>
<dbReference type="GO" id="GO:0008121">
    <property type="term" value="F:quinol-cytochrome-c reductase activity"/>
    <property type="evidence" value="ECO:0007669"/>
    <property type="project" value="TreeGrafter"/>
</dbReference>
<feature type="transmembrane region" description="Helical" evidence="17">
    <location>
        <begin position="26"/>
        <end position="53"/>
    </location>
</feature>
<feature type="transmembrane region" description="Helical" evidence="17">
    <location>
        <begin position="318"/>
        <end position="335"/>
    </location>
</feature>
<feature type="transmembrane region" description="Helical" evidence="17">
    <location>
        <begin position="110"/>
        <end position="130"/>
    </location>
</feature>
<dbReference type="Pfam" id="PF00032">
    <property type="entry name" value="Cytochrom_B_C"/>
    <property type="match status" value="1"/>
</dbReference>
<evidence type="ECO:0000256" key="6">
    <source>
        <dbReference type="ARBA" id="ARBA00022617"/>
    </source>
</evidence>
<organism evidence="20">
    <name type="scientific">Paratemnoides elongatus</name>
    <dbReference type="NCBI Taxonomy" id="51805"/>
    <lineage>
        <taxon>Eukaryota</taxon>
        <taxon>Metazoa</taxon>
        <taxon>Ecdysozoa</taxon>
        <taxon>Arthropoda</taxon>
        <taxon>Chelicerata</taxon>
        <taxon>Arachnida</taxon>
        <taxon>Pseudoscorpiones</taxon>
        <taxon>Cheliferoidea</taxon>
        <taxon>Atemnidae</taxon>
        <taxon>Paratemnoides</taxon>
    </lineage>
</organism>
<evidence type="ECO:0000313" key="20">
    <source>
        <dbReference type="EMBL" id="AEX37725.1"/>
    </source>
</evidence>
<dbReference type="GeneID" id="12354344"/>
<evidence type="ECO:0000256" key="12">
    <source>
        <dbReference type="ARBA" id="ARBA00022989"/>
    </source>
</evidence>
<keyword evidence="13 17" id="KW-0408">Iron</keyword>
<evidence type="ECO:0000256" key="17">
    <source>
        <dbReference type="RuleBase" id="RU362117"/>
    </source>
</evidence>
<dbReference type="GO" id="GO:0005743">
    <property type="term" value="C:mitochondrial inner membrane"/>
    <property type="evidence" value="ECO:0007669"/>
    <property type="project" value="UniProtKB-SubCell"/>
</dbReference>
<dbReference type="SUPFAM" id="SSF81648">
    <property type="entry name" value="a domain/subunit of cytochrome bc1 complex (Ubiquinol-cytochrome c reductase)"/>
    <property type="match status" value="1"/>
</dbReference>
<evidence type="ECO:0000256" key="2">
    <source>
        <dbReference type="ARBA" id="ARBA00004448"/>
    </source>
</evidence>
<dbReference type="EMBL" id="JQ040543">
    <property type="protein sequence ID" value="AEX37725.1"/>
    <property type="molecule type" value="Genomic_DNA"/>
</dbReference>
<reference evidence="20" key="1">
    <citation type="journal article" date="2012" name="BMC Evol. Biol.">
        <title>Pseudoscorpion mitochondria show rearranged genes and genome-wide reductions of RNA gene sizes and inferred structures, yet typical nucleotide composition bias.</title>
        <authorList>
            <person name="Ovchinnikov S."/>
            <person name="Masta S.E."/>
        </authorList>
    </citation>
    <scope>NUCLEOTIDE SEQUENCE</scope>
</reference>
<comment type="similarity">
    <text evidence="17">Belongs to the cytochrome b family.</text>
</comment>
<dbReference type="GO" id="GO:0016491">
    <property type="term" value="F:oxidoreductase activity"/>
    <property type="evidence" value="ECO:0007669"/>
    <property type="project" value="UniProtKB-UniRule"/>
</dbReference>
<dbReference type="PANTHER" id="PTHR19271">
    <property type="entry name" value="CYTOCHROME B"/>
    <property type="match status" value="1"/>
</dbReference>
<dbReference type="InterPro" id="IPR048259">
    <property type="entry name" value="Cytochrome_b_N_euk/bac"/>
</dbReference>
<sequence length="360" mass="41387">MKNMFLSSKPLTNPLFNLPSPSLISYWWNIGSLLGLMLTLQIFSGLLITMNYCPSSLMAFYSISNIMHNLWGGWLIRFSHTVGASMMMLLIYFHVGRNIYYANFKNTKTSLSGLIILLMVMITAFLGYVLPWGQMSFWGATVITSLASVIPFYGNMVVKWLWGNFAVSNSTLNRFFMLHFIIPLLLLVLSLIHISTLHSHGSISPLSFKKNIEMIEFHPKFTFKDLFPLWLIMVMIFIMALNAPFKFMDPENFIIANPLSTPNHIQPEWYFLFSYAILRCIPNKVGGVIALILSIMVVITPMIKTPFMNNSFSPFKKLYFWFMLCSLILLTWVGANPVSEPLIFLAQIYTMLYFYSFAFL</sequence>
<keyword evidence="10" id="KW-0999">Mitochondrion inner membrane</keyword>
<dbReference type="SUPFAM" id="SSF81342">
    <property type="entry name" value="Transmembrane di-heme cytochromes"/>
    <property type="match status" value="1"/>
</dbReference>
<geneLocation type="mitochondrion" evidence="20"/>
<dbReference type="GO" id="GO:0006122">
    <property type="term" value="P:mitochondrial electron transport, ubiquinol to cytochrome c"/>
    <property type="evidence" value="ECO:0007669"/>
    <property type="project" value="TreeGrafter"/>
</dbReference>
<comment type="subunit">
    <text evidence="3">The main subunits of complex b-c1 are: cytochrome b, cytochrome c1 and the Rieske protein.</text>
</comment>
<evidence type="ECO:0000256" key="9">
    <source>
        <dbReference type="ARBA" id="ARBA00022723"/>
    </source>
</evidence>
<evidence type="ECO:0000256" key="1">
    <source>
        <dbReference type="ARBA" id="ARBA00002566"/>
    </source>
</evidence>
<keyword evidence="7 17" id="KW-0679">Respiratory chain</keyword>
<dbReference type="InterPro" id="IPR027387">
    <property type="entry name" value="Cytb/b6-like_sf"/>
</dbReference>
<comment type="cofactor">
    <cofactor evidence="17">
        <name>heme b</name>
        <dbReference type="ChEBI" id="CHEBI:60344"/>
    </cofactor>
    <text evidence="17">Binds 2 heme groups non-covalently.</text>
</comment>
<keyword evidence="8 17" id="KW-0812">Transmembrane</keyword>
<feature type="transmembrane region" description="Helical" evidence="17">
    <location>
        <begin position="226"/>
        <end position="245"/>
    </location>
</feature>
<dbReference type="Gene3D" id="1.20.810.10">
    <property type="entry name" value="Cytochrome Bc1 Complex, Chain C"/>
    <property type="match status" value="1"/>
</dbReference>
<feature type="transmembrane region" description="Helical" evidence="17">
    <location>
        <begin position="341"/>
        <end position="359"/>
    </location>
</feature>
<comment type="function">
    <text evidence="1 17">Component of the ubiquinol-cytochrome c reductase complex (complex III or cytochrome b-c1 complex) that is part of the mitochondrial respiratory chain. The b-c1 complex mediates electron transfer from ubiquinol to cytochrome c. Contributes to the generation of a proton gradient across the mitochondrial membrane that is then used for ATP synthesis.</text>
</comment>
<dbReference type="RefSeq" id="YP_006234167.1">
    <property type="nucleotide sequence ID" value="NC_017752.1"/>
</dbReference>
<dbReference type="PROSITE" id="PS51002">
    <property type="entry name" value="CYTB_NTER"/>
    <property type="match status" value="1"/>
</dbReference>
<comment type="subcellular location">
    <subcellularLocation>
        <location evidence="2">Mitochondrion inner membrane</location>
        <topology evidence="2">Multi-pass membrane protein</topology>
    </subcellularLocation>
</comment>
<feature type="transmembrane region" description="Helical" evidence="17">
    <location>
        <begin position="137"/>
        <end position="154"/>
    </location>
</feature>
<name>H9MFI0_9ARAC</name>
<keyword evidence="9 17" id="KW-0479">Metal-binding</keyword>
<keyword evidence="11 17" id="KW-0249">Electron transport</keyword>
<proteinExistence type="inferred from homology"/>
<evidence type="ECO:0000256" key="11">
    <source>
        <dbReference type="ARBA" id="ARBA00022982"/>
    </source>
</evidence>
<dbReference type="InterPro" id="IPR016174">
    <property type="entry name" value="Di-haem_cyt_TM"/>
</dbReference>
<evidence type="ECO:0000256" key="10">
    <source>
        <dbReference type="ARBA" id="ARBA00022792"/>
    </source>
</evidence>
<protein>
    <recommendedName>
        <fullName evidence="4 17">Cytochrome b</fullName>
    </recommendedName>
</protein>
<dbReference type="Pfam" id="PF00033">
    <property type="entry name" value="Cytochrome_B"/>
    <property type="match status" value="1"/>
</dbReference>
<feature type="transmembrane region" description="Helical" evidence="17">
    <location>
        <begin position="74"/>
        <end position="95"/>
    </location>
</feature>
<feature type="transmembrane region" description="Helical" evidence="17">
    <location>
        <begin position="174"/>
        <end position="194"/>
    </location>
</feature>
<evidence type="ECO:0000259" key="19">
    <source>
        <dbReference type="PROSITE" id="PS51003"/>
    </source>
</evidence>
<evidence type="ECO:0000256" key="4">
    <source>
        <dbReference type="ARBA" id="ARBA00013531"/>
    </source>
</evidence>
<keyword evidence="16 17" id="KW-0472">Membrane</keyword>
<accession>H9MFI0</accession>
<evidence type="ECO:0000259" key="18">
    <source>
        <dbReference type="PROSITE" id="PS51002"/>
    </source>
</evidence>
<evidence type="ECO:0000256" key="14">
    <source>
        <dbReference type="ARBA" id="ARBA00023075"/>
    </source>
</evidence>
<evidence type="ECO:0000256" key="13">
    <source>
        <dbReference type="ARBA" id="ARBA00023004"/>
    </source>
</evidence>
<dbReference type="InterPro" id="IPR005797">
    <property type="entry name" value="Cyt_b/b6_N"/>
</dbReference>
<dbReference type="InterPro" id="IPR005798">
    <property type="entry name" value="Cyt_b/b6_C"/>
</dbReference>
<dbReference type="AlphaFoldDB" id="H9MFI0"/>
<evidence type="ECO:0000256" key="8">
    <source>
        <dbReference type="ARBA" id="ARBA00022692"/>
    </source>
</evidence>
<evidence type="ECO:0000256" key="16">
    <source>
        <dbReference type="ARBA" id="ARBA00023136"/>
    </source>
</evidence>